<dbReference type="AlphaFoldDB" id="X0GN77"/>
<name>X0GN77_FUSOX</name>
<proteinExistence type="predicted"/>
<gene>
    <name evidence="1" type="ORF">FOPG_18998</name>
</gene>
<dbReference type="Proteomes" id="UP000030676">
    <property type="component" value="Unassembled WGS sequence"/>
</dbReference>
<reference evidence="1" key="1">
    <citation type="submission" date="2011-11" db="EMBL/GenBank/DDBJ databases">
        <title>The Genome Sequence of Fusarium oxysporum PHW808.</title>
        <authorList>
            <consortium name="The Broad Institute Genome Sequencing Platform"/>
            <person name="Ma L.-J."/>
            <person name="Gale L.R."/>
            <person name="Schwartz D.C."/>
            <person name="Zhou S."/>
            <person name="Corby-Kistler H."/>
            <person name="Young S.K."/>
            <person name="Zeng Q."/>
            <person name="Gargeya S."/>
            <person name="Fitzgerald M."/>
            <person name="Haas B."/>
            <person name="Abouelleil A."/>
            <person name="Alvarado L."/>
            <person name="Arachchi H.M."/>
            <person name="Berlin A."/>
            <person name="Brown A."/>
            <person name="Chapman S.B."/>
            <person name="Chen Z."/>
            <person name="Dunbar C."/>
            <person name="Freedman E."/>
            <person name="Gearin G."/>
            <person name="Goldberg J."/>
            <person name="Griggs A."/>
            <person name="Gujja S."/>
            <person name="Heiman D."/>
            <person name="Howarth C."/>
            <person name="Larson L."/>
            <person name="Lui A."/>
            <person name="MacDonald P.J.P."/>
            <person name="Montmayeur A."/>
            <person name="Murphy C."/>
            <person name="Neiman D."/>
            <person name="Pearson M."/>
            <person name="Priest M."/>
            <person name="Roberts A."/>
            <person name="Saif S."/>
            <person name="Shea T."/>
            <person name="Shenoy N."/>
            <person name="Sisk P."/>
            <person name="Stolte C."/>
            <person name="Sykes S."/>
            <person name="Wortman J."/>
            <person name="Nusbaum C."/>
            <person name="Birren B."/>
        </authorList>
    </citation>
    <scope>NUCLEOTIDE SEQUENCE [LARGE SCALE GENOMIC DNA]</scope>
    <source>
        <strain evidence="1">54008</strain>
    </source>
</reference>
<reference evidence="1" key="2">
    <citation type="submission" date="2014-03" db="EMBL/GenBank/DDBJ databases">
        <title>The Genome Annotation of Fusarium oxysporum PHW808.</title>
        <authorList>
            <consortium name="The Broad Institute Genomics Platform"/>
            <person name="Ma L.-J."/>
            <person name="Corby-Kistler H."/>
            <person name="Broz K."/>
            <person name="Gale L.R."/>
            <person name="Jonkers W."/>
            <person name="O'Donnell K."/>
            <person name="Ploetz R."/>
            <person name="Steinberg C."/>
            <person name="Schwartz D.C."/>
            <person name="VanEtten H."/>
            <person name="Zhou S."/>
            <person name="Young S.K."/>
            <person name="Zeng Q."/>
            <person name="Gargeya S."/>
            <person name="Fitzgerald M."/>
            <person name="Abouelleil A."/>
            <person name="Alvarado L."/>
            <person name="Chapman S.B."/>
            <person name="Gainer-Dewar J."/>
            <person name="Goldberg J."/>
            <person name="Griggs A."/>
            <person name="Gujja S."/>
            <person name="Hansen M."/>
            <person name="Howarth C."/>
            <person name="Imamovic A."/>
            <person name="Ireland A."/>
            <person name="Larimer J."/>
            <person name="McCowan C."/>
            <person name="Murphy C."/>
            <person name="Pearson M."/>
            <person name="Poon T.W."/>
            <person name="Priest M."/>
            <person name="Roberts A."/>
            <person name="Saif S."/>
            <person name="Shea T."/>
            <person name="Sykes S."/>
            <person name="Wortman J."/>
            <person name="Nusbaum C."/>
            <person name="Birren B."/>
        </authorList>
    </citation>
    <scope>NUCLEOTIDE SEQUENCE</scope>
    <source>
        <strain evidence="1">54008</strain>
    </source>
</reference>
<evidence type="ECO:0000313" key="1">
    <source>
        <dbReference type="EMBL" id="EXL64748.1"/>
    </source>
</evidence>
<protein>
    <submittedName>
        <fullName evidence="1">Uncharacterized protein</fullName>
    </submittedName>
</protein>
<dbReference type="HOGENOM" id="CLU_2558370_0_0_1"/>
<dbReference type="EMBL" id="KK033915">
    <property type="protein sequence ID" value="EXL64749.1"/>
    <property type="molecule type" value="Genomic_DNA"/>
</dbReference>
<organism evidence="1">
    <name type="scientific">Fusarium oxysporum f. sp. conglutinans race 2 54008</name>
    <dbReference type="NCBI Taxonomy" id="1089457"/>
    <lineage>
        <taxon>Eukaryota</taxon>
        <taxon>Fungi</taxon>
        <taxon>Dikarya</taxon>
        <taxon>Ascomycota</taxon>
        <taxon>Pezizomycotina</taxon>
        <taxon>Sordariomycetes</taxon>
        <taxon>Hypocreomycetidae</taxon>
        <taxon>Hypocreales</taxon>
        <taxon>Nectriaceae</taxon>
        <taxon>Fusarium</taxon>
        <taxon>Fusarium oxysporum species complex</taxon>
    </lineage>
</organism>
<dbReference type="EMBL" id="KK033915">
    <property type="protein sequence ID" value="EXL64748.1"/>
    <property type="molecule type" value="Genomic_DNA"/>
</dbReference>
<accession>X0GN77</accession>
<sequence>MACDQSFDDLLRCDLTKPDVTTRLKGLTSKNAALCVEVHHLLEELKWLRALLSTHTAHKDCCTVNSPTKEPELKATIYCDND</sequence>